<evidence type="ECO:0000313" key="1">
    <source>
        <dbReference type="EMBL" id="DAE14951.1"/>
    </source>
</evidence>
<name>A0A8S5Q6J6_9CAUD</name>
<reference evidence="1" key="1">
    <citation type="journal article" date="2021" name="Proc. Natl. Acad. Sci. U.S.A.">
        <title>A Catalog of Tens of Thousands of Viruses from Human Metagenomes Reveals Hidden Associations with Chronic Diseases.</title>
        <authorList>
            <person name="Tisza M.J."/>
            <person name="Buck C.B."/>
        </authorList>
    </citation>
    <scope>NUCLEOTIDE SEQUENCE</scope>
    <source>
        <strain evidence="1">Ctf8W5</strain>
    </source>
</reference>
<organism evidence="1">
    <name type="scientific">Siphoviridae sp. ctf8W5</name>
    <dbReference type="NCBI Taxonomy" id="2825595"/>
    <lineage>
        <taxon>Viruses</taxon>
        <taxon>Duplodnaviria</taxon>
        <taxon>Heunggongvirae</taxon>
        <taxon>Uroviricota</taxon>
        <taxon>Caudoviricetes</taxon>
    </lineage>
</organism>
<sequence>MYRSRGSSIHLISYVPLRLSLIINMLNNSENENFF</sequence>
<proteinExistence type="predicted"/>
<accession>A0A8S5Q6J6</accession>
<dbReference type="EMBL" id="BK015597">
    <property type="protein sequence ID" value="DAE14951.1"/>
    <property type="molecule type" value="Genomic_DNA"/>
</dbReference>
<protein>
    <submittedName>
        <fullName evidence="1">Uncharacterized protein</fullName>
    </submittedName>
</protein>